<dbReference type="Pfam" id="PF00753">
    <property type="entry name" value="Lactamase_B"/>
    <property type="match status" value="1"/>
</dbReference>
<dbReference type="SUPFAM" id="SSF56281">
    <property type="entry name" value="Metallo-hydrolase/oxidoreductase"/>
    <property type="match status" value="1"/>
</dbReference>
<dbReference type="AlphaFoldDB" id="A0A0G3BTT4"/>
<proteinExistence type="predicted"/>
<dbReference type="PANTHER" id="PTHR23131">
    <property type="entry name" value="ENDORIBONUCLEASE LACTB2"/>
    <property type="match status" value="1"/>
</dbReference>
<dbReference type="EMBL" id="CP011371">
    <property type="protein sequence ID" value="AKJ31448.1"/>
    <property type="molecule type" value="Genomic_DNA"/>
</dbReference>
<protein>
    <submittedName>
        <fullName evidence="2">Beta-lactamase</fullName>
    </submittedName>
</protein>
<dbReference type="Gene3D" id="3.60.15.10">
    <property type="entry name" value="Ribonuclease Z/Hydroxyacylglutathione hydrolase-like"/>
    <property type="match status" value="1"/>
</dbReference>
<dbReference type="RefSeq" id="WP_047196589.1">
    <property type="nucleotide sequence ID" value="NZ_CP011371.1"/>
</dbReference>
<feature type="domain" description="Metallo-beta-lactamase" evidence="1">
    <location>
        <begin position="16"/>
        <end position="202"/>
    </location>
</feature>
<dbReference type="Proteomes" id="UP000035352">
    <property type="component" value="Chromosome"/>
</dbReference>
<dbReference type="STRING" id="413882.AAW51_4757"/>
<dbReference type="KEGG" id="pbh:AAW51_4757"/>
<evidence type="ECO:0000313" key="2">
    <source>
        <dbReference type="EMBL" id="AKJ31448.1"/>
    </source>
</evidence>
<accession>A0A0G3BTT4</accession>
<dbReference type="PATRIC" id="fig|413882.6.peg.4965"/>
<sequence>MTLPADVVVFERGWLSSNNVLLRGSAGEPAVLVDSGYATHASLTLALVEQSLGGQRLGRVFNSHLHSDHCGGNAALQQRYGCEVLVPVAERNAAEAWDDDQLSFKATGQQCPRFSVQGVLVPGSEYQIGTRTWQVLAAAGHDPHAVILYAPEDQLLISADALWENGFGVVFPELDGEDALQEVRATLDVIAGLDVRLVIPGHGQLVFDVDAALERAYRRLAQFQSDPIRHGWYAAKALAKFHLIEVQTIGRDQMMEWLRATPLFGRIHARYFAREHPFSAWCDQLLQALENTGVLKRSRGVLVDI</sequence>
<evidence type="ECO:0000259" key="1">
    <source>
        <dbReference type="SMART" id="SM00849"/>
    </source>
</evidence>
<dbReference type="OrthoDB" id="2971563at2"/>
<reference evidence="2 3" key="1">
    <citation type="submission" date="2015-05" db="EMBL/GenBank/DDBJ databases">
        <authorList>
            <person name="Tang B."/>
            <person name="Yu Y."/>
        </authorList>
    </citation>
    <scope>NUCLEOTIDE SEQUENCE [LARGE SCALE GENOMIC DNA]</scope>
    <source>
        <strain evidence="2 3">DSM 7029</strain>
    </source>
</reference>
<dbReference type="CDD" id="cd06262">
    <property type="entry name" value="metallo-hydrolase-like_MBL-fold"/>
    <property type="match status" value="1"/>
</dbReference>
<keyword evidence="3" id="KW-1185">Reference proteome</keyword>
<organism evidence="2 3">
    <name type="scientific">Caldimonas brevitalea</name>
    <dbReference type="NCBI Taxonomy" id="413882"/>
    <lineage>
        <taxon>Bacteria</taxon>
        <taxon>Pseudomonadati</taxon>
        <taxon>Pseudomonadota</taxon>
        <taxon>Betaproteobacteria</taxon>
        <taxon>Burkholderiales</taxon>
        <taxon>Sphaerotilaceae</taxon>
        <taxon>Caldimonas</taxon>
    </lineage>
</organism>
<name>A0A0G3BTT4_9BURK</name>
<dbReference type="PANTHER" id="PTHR23131:SF0">
    <property type="entry name" value="ENDORIBONUCLEASE LACTB2"/>
    <property type="match status" value="1"/>
</dbReference>
<dbReference type="InterPro" id="IPR036866">
    <property type="entry name" value="RibonucZ/Hydroxyglut_hydro"/>
</dbReference>
<dbReference type="SMART" id="SM00849">
    <property type="entry name" value="Lactamase_B"/>
    <property type="match status" value="1"/>
</dbReference>
<gene>
    <name evidence="2" type="ORF">AAW51_4757</name>
</gene>
<dbReference type="InterPro" id="IPR050662">
    <property type="entry name" value="Sec-metab_biosynth-thioest"/>
</dbReference>
<dbReference type="InterPro" id="IPR001279">
    <property type="entry name" value="Metallo-B-lactamas"/>
</dbReference>
<evidence type="ECO:0000313" key="3">
    <source>
        <dbReference type="Proteomes" id="UP000035352"/>
    </source>
</evidence>